<protein>
    <recommendedName>
        <fullName evidence="8">Mitochondrial inner membrane translocase subunit Tim17/Tim22/Tim23/peroxisomal protein PMP24</fullName>
    </recommendedName>
</protein>
<dbReference type="GO" id="GO:0008320">
    <property type="term" value="F:protein transmembrane transporter activity"/>
    <property type="evidence" value="ECO:0007669"/>
    <property type="project" value="TreeGrafter"/>
</dbReference>
<dbReference type="EMBL" id="CAJHUC010001281">
    <property type="protein sequence ID" value="CAD7700497.1"/>
    <property type="molecule type" value="Genomic_DNA"/>
</dbReference>
<evidence type="ECO:0000256" key="4">
    <source>
        <dbReference type="ARBA" id="ARBA00023136"/>
    </source>
</evidence>
<feature type="region of interest" description="Disordered" evidence="5">
    <location>
        <begin position="1"/>
        <end position="52"/>
    </location>
</feature>
<keyword evidence="7" id="KW-1185">Reference proteome</keyword>
<dbReference type="InterPro" id="IPR045238">
    <property type="entry name" value="Tim23-like"/>
</dbReference>
<sequence>MGLLDSFRPSPPAAKESTSSDAGASSSELLSEEPDGLPHSGPGSIHRGGSQPRFYDPYEGLSAAIGSQPGVQFRLPEEPEFLFVDDARQRRRSWSENLCYYAGVGYLGGAIAGGAYGCTQLATKQSDVMIDSNRVKINRFLNMTGRAGKASGNAFGVLGLFFAASESLIGHYIEGYVPDAFATLAAGFTTGALYRSTRGPRSAAVAGTVGVVAAAALLAGRQVIRGL</sequence>
<dbReference type="PANTHER" id="PTHR15371:SF0">
    <property type="entry name" value="SD19278P"/>
    <property type="match status" value="1"/>
</dbReference>
<dbReference type="Proteomes" id="UP000708148">
    <property type="component" value="Unassembled WGS sequence"/>
</dbReference>
<organism evidence="6 7">
    <name type="scientific">Ostreobium quekettii</name>
    <dbReference type="NCBI Taxonomy" id="121088"/>
    <lineage>
        <taxon>Eukaryota</taxon>
        <taxon>Viridiplantae</taxon>
        <taxon>Chlorophyta</taxon>
        <taxon>core chlorophytes</taxon>
        <taxon>Ulvophyceae</taxon>
        <taxon>TCBD clade</taxon>
        <taxon>Bryopsidales</taxon>
        <taxon>Ostreobineae</taxon>
        <taxon>Ostreobiaceae</taxon>
        <taxon>Ostreobium</taxon>
    </lineage>
</organism>
<dbReference type="Pfam" id="PF02466">
    <property type="entry name" value="Tim17"/>
    <property type="match status" value="1"/>
</dbReference>
<proteinExistence type="predicted"/>
<gene>
    <name evidence="6" type="ORF">OSTQU699_LOCUS5856</name>
</gene>
<name>A0A8S1J078_9CHLO</name>
<evidence type="ECO:0000256" key="3">
    <source>
        <dbReference type="ARBA" id="ARBA00022989"/>
    </source>
</evidence>
<accession>A0A8S1J078</accession>
<dbReference type="GO" id="GO:0030150">
    <property type="term" value="P:protein import into mitochondrial matrix"/>
    <property type="evidence" value="ECO:0007669"/>
    <property type="project" value="TreeGrafter"/>
</dbReference>
<comment type="subcellular location">
    <subcellularLocation>
        <location evidence="1">Membrane</location>
        <topology evidence="1">Multi-pass membrane protein</topology>
    </subcellularLocation>
</comment>
<dbReference type="GO" id="GO:0005744">
    <property type="term" value="C:TIM23 mitochondrial import inner membrane translocase complex"/>
    <property type="evidence" value="ECO:0007669"/>
    <property type="project" value="TreeGrafter"/>
</dbReference>
<comment type="caution">
    <text evidence="6">The sequence shown here is derived from an EMBL/GenBank/DDBJ whole genome shotgun (WGS) entry which is preliminary data.</text>
</comment>
<evidence type="ECO:0000313" key="7">
    <source>
        <dbReference type="Proteomes" id="UP000708148"/>
    </source>
</evidence>
<dbReference type="OrthoDB" id="159299at2759"/>
<evidence type="ECO:0000256" key="2">
    <source>
        <dbReference type="ARBA" id="ARBA00022692"/>
    </source>
</evidence>
<keyword evidence="3" id="KW-1133">Transmembrane helix</keyword>
<feature type="compositionally biased region" description="Low complexity" evidence="5">
    <location>
        <begin position="19"/>
        <end position="29"/>
    </location>
</feature>
<evidence type="ECO:0008006" key="8">
    <source>
        <dbReference type="Google" id="ProtNLM"/>
    </source>
</evidence>
<evidence type="ECO:0000256" key="1">
    <source>
        <dbReference type="ARBA" id="ARBA00004141"/>
    </source>
</evidence>
<keyword evidence="2" id="KW-0812">Transmembrane</keyword>
<dbReference type="AlphaFoldDB" id="A0A8S1J078"/>
<keyword evidence="4" id="KW-0472">Membrane</keyword>
<evidence type="ECO:0000256" key="5">
    <source>
        <dbReference type="SAM" id="MobiDB-lite"/>
    </source>
</evidence>
<reference evidence="6" key="1">
    <citation type="submission" date="2020-12" db="EMBL/GenBank/DDBJ databases">
        <authorList>
            <person name="Iha C."/>
        </authorList>
    </citation>
    <scope>NUCLEOTIDE SEQUENCE</scope>
</reference>
<evidence type="ECO:0000313" key="6">
    <source>
        <dbReference type="EMBL" id="CAD7700497.1"/>
    </source>
</evidence>
<dbReference type="PANTHER" id="PTHR15371">
    <property type="entry name" value="TIM23"/>
    <property type="match status" value="1"/>
</dbReference>